<keyword evidence="5" id="KW-1185">Reference proteome</keyword>
<evidence type="ECO:0000259" key="2">
    <source>
        <dbReference type="Pfam" id="PF24883"/>
    </source>
</evidence>
<organism evidence="4 5">
    <name type="scientific">Daldinia eschscholtzii</name>
    <dbReference type="NCBI Taxonomy" id="292717"/>
    <lineage>
        <taxon>Eukaryota</taxon>
        <taxon>Fungi</taxon>
        <taxon>Dikarya</taxon>
        <taxon>Ascomycota</taxon>
        <taxon>Pezizomycotina</taxon>
        <taxon>Sordariomycetes</taxon>
        <taxon>Xylariomycetidae</taxon>
        <taxon>Xylariales</taxon>
        <taxon>Hypoxylaceae</taxon>
        <taxon>Daldinia</taxon>
    </lineage>
</organism>
<reference evidence="4 5" key="1">
    <citation type="journal article" date="2024" name="Front Chem Biol">
        <title>Unveiling the potential of Daldinia eschscholtzii MFLUCC 19-0629 through bioactivity and bioinformatics studies for enhanced sustainable agriculture production.</title>
        <authorList>
            <person name="Brooks S."/>
            <person name="Weaver J.A."/>
            <person name="Klomchit A."/>
            <person name="Alharthi S.A."/>
            <person name="Onlamun T."/>
            <person name="Nurani R."/>
            <person name="Vong T.K."/>
            <person name="Alberti F."/>
            <person name="Greco C."/>
        </authorList>
    </citation>
    <scope>NUCLEOTIDE SEQUENCE [LARGE SCALE GENOMIC DNA]</scope>
    <source>
        <strain evidence="4">MFLUCC 19-0629</strain>
    </source>
</reference>
<dbReference type="Pfam" id="PF25053">
    <property type="entry name" value="DUF7791"/>
    <property type="match status" value="1"/>
</dbReference>
<dbReference type="PANTHER" id="PTHR10039:SF5">
    <property type="entry name" value="NACHT DOMAIN-CONTAINING PROTEIN"/>
    <property type="match status" value="1"/>
</dbReference>
<evidence type="ECO:0000259" key="3">
    <source>
        <dbReference type="Pfam" id="PF25053"/>
    </source>
</evidence>
<dbReference type="InterPro" id="IPR056693">
    <property type="entry name" value="DUF7791"/>
</dbReference>
<keyword evidence="1" id="KW-0677">Repeat</keyword>
<comment type="caution">
    <text evidence="4">The sequence shown here is derived from an EMBL/GenBank/DDBJ whole genome shotgun (WGS) entry which is preliminary data.</text>
</comment>
<evidence type="ECO:0000313" key="5">
    <source>
        <dbReference type="Proteomes" id="UP001369815"/>
    </source>
</evidence>
<dbReference type="InterPro" id="IPR027417">
    <property type="entry name" value="P-loop_NTPase"/>
</dbReference>
<evidence type="ECO:0000313" key="4">
    <source>
        <dbReference type="EMBL" id="KAK6951193.1"/>
    </source>
</evidence>
<dbReference type="Gene3D" id="3.40.50.300">
    <property type="entry name" value="P-loop containing nucleotide triphosphate hydrolases"/>
    <property type="match status" value="1"/>
</dbReference>
<sequence>MDPLSAFSLAAGVVQFTDFAGRLLTNIVKVYKSATGQTSTTMEYSKIASDLRYYIDQIQEKADSLGSITENNTNDRVSQICADCREVCTKLEKALEKLKAKGQTRLEVAQSSFMIVLKGLWTKGDVDTLARQILEIRRNMMDVITIGIWKDAQQGWVDVHHLVGQQNEIFAMLSRVDRTTTDSGQGLTDITNSNDMAIPNASTQHSVAWAKLELPHSSYQEDSPQGKEDLNLCESIRDSLIFKTLTNREKAIPKAYEKTFRWAFEDPRLNKQGNTMWSNFPAWLRGDCTSIYWVAGKPGSGKSTLLKYILSNPLLNTHLDSWAGNRKLLLGRFYFWNAGTMEQKSHLGLLKTLLLECLSKMPQLIPHIAPKRWTFRKIFNKPDELVDPPWSLAELQEAFITLTMGAGESYVIALFIDGLDEFSGDHQELLAFLNEIHQRGRGWAKICVSSRPWNVFEDSFKKSPQLRLENLTKKDIEHYIRSNFESHVGFQEFKEAYEIEAQYLIHSIAEKAHGVFLWVSIVVGSLLETLRDGGSVSELQTIIDELPEKLSNLYDQIFLSIPPKYIQDCSRFLQIREHWNFDLNVEDFWLADKEDALSTDLNKLTSQQKAHIATSMRRKISSRTKGLLEISSAGQVDYLHRTTRDWAVETSNNITAKGPKDFDAHVMGLKTRVVRLIQPGIDSRDETFEHIQHCCGFASQISKYNQNLELVHEIVQKLVASYGFICQGLSYYTMAIAKKNLWARAEDNLASSPNADVILAAQFCIADYVREKVTSDPSMLNKESNKPSILESAILGLSYSAGCGSAFKKLTMGWDFNVSNQREALVTFLLDSGAKFIVYDGLESTPSHSPGVSVIPPTELSPSNYGISYVSAIWALLRNEKYSSQWDDIPWPARAKVAVKYKVPRKIKKWLKGHD</sequence>
<feature type="domain" description="Nephrocystin 3-like N-terminal" evidence="2">
    <location>
        <begin position="279"/>
        <end position="451"/>
    </location>
</feature>
<name>A0AAX6MFG5_9PEZI</name>
<proteinExistence type="predicted"/>
<dbReference type="AlphaFoldDB" id="A0AAX6MFG5"/>
<accession>A0AAX6MFG5</accession>
<dbReference type="InterPro" id="IPR056884">
    <property type="entry name" value="NPHP3-like_N"/>
</dbReference>
<evidence type="ECO:0008006" key="6">
    <source>
        <dbReference type="Google" id="ProtNLM"/>
    </source>
</evidence>
<dbReference type="Pfam" id="PF24883">
    <property type="entry name" value="NPHP3_N"/>
    <property type="match status" value="1"/>
</dbReference>
<dbReference type="Proteomes" id="UP001369815">
    <property type="component" value="Unassembled WGS sequence"/>
</dbReference>
<dbReference type="SUPFAM" id="SSF52540">
    <property type="entry name" value="P-loop containing nucleoside triphosphate hydrolases"/>
    <property type="match status" value="1"/>
</dbReference>
<dbReference type="PANTHER" id="PTHR10039">
    <property type="entry name" value="AMELOGENIN"/>
    <property type="match status" value="1"/>
</dbReference>
<evidence type="ECO:0000256" key="1">
    <source>
        <dbReference type="ARBA" id="ARBA00022737"/>
    </source>
</evidence>
<gene>
    <name evidence="4" type="ORF">Daesc_007724</name>
</gene>
<protein>
    <recommendedName>
        <fullName evidence="6">NACHT domain-containing protein</fullName>
    </recommendedName>
</protein>
<dbReference type="EMBL" id="JBANMG010000007">
    <property type="protein sequence ID" value="KAK6951193.1"/>
    <property type="molecule type" value="Genomic_DNA"/>
</dbReference>
<feature type="domain" description="DUF7791" evidence="3">
    <location>
        <begin position="560"/>
        <end position="675"/>
    </location>
</feature>